<dbReference type="EMBL" id="OZ019896">
    <property type="protein sequence ID" value="CAK9222834.1"/>
    <property type="molecule type" value="Genomic_DNA"/>
</dbReference>
<accession>A0ABP0UJU0</accession>
<proteinExistence type="predicted"/>
<dbReference type="Proteomes" id="UP001497512">
    <property type="component" value="Chromosome 4"/>
</dbReference>
<protein>
    <submittedName>
        <fullName evidence="1">Uncharacterized protein</fullName>
    </submittedName>
</protein>
<gene>
    <name evidence="1" type="ORF">CSSPTR1EN2_LOCUS16453</name>
</gene>
<name>A0ABP0UJU0_9BRYO</name>
<evidence type="ECO:0000313" key="2">
    <source>
        <dbReference type="Proteomes" id="UP001497512"/>
    </source>
</evidence>
<evidence type="ECO:0000313" key="1">
    <source>
        <dbReference type="EMBL" id="CAK9222834.1"/>
    </source>
</evidence>
<sequence length="311" mass="34189">MGRLGKQAREKQSLACDIVVSYSLSPAFASSPVLVIGALNNWPDPQQKFNAVAPLPAIATALKVVPSPIVPLLAIATTLKVAALEAAAPTSKVTALKIAAPTPKVAALKVATPTPKVPTPPKVTTASKVAIATKVVAPPKVTATSKVTTTLKLATEPKVVAVPEIAVIAMMDIKPMPPPTIVTPTYDRIYKLRPPHLYSVEVHGLWGKAFLKQYRHHTASKVNYNHRDVKNWFKNKYDLIVIKLLFDRKLCHDRASMDLLRSFCAQREPELATLVFINEGLHIWWKLEDIVSYALEHKHHCQKMAKKKATY</sequence>
<keyword evidence="2" id="KW-1185">Reference proteome</keyword>
<organism evidence="1 2">
    <name type="scientific">Sphagnum troendelagicum</name>
    <dbReference type="NCBI Taxonomy" id="128251"/>
    <lineage>
        <taxon>Eukaryota</taxon>
        <taxon>Viridiplantae</taxon>
        <taxon>Streptophyta</taxon>
        <taxon>Embryophyta</taxon>
        <taxon>Bryophyta</taxon>
        <taxon>Sphagnophytina</taxon>
        <taxon>Sphagnopsida</taxon>
        <taxon>Sphagnales</taxon>
        <taxon>Sphagnaceae</taxon>
        <taxon>Sphagnum</taxon>
    </lineage>
</organism>
<reference evidence="1" key="1">
    <citation type="submission" date="2024-02" db="EMBL/GenBank/DDBJ databases">
        <authorList>
            <consortium name="ELIXIR-Norway"/>
            <consortium name="Elixir Norway"/>
        </authorList>
    </citation>
    <scope>NUCLEOTIDE SEQUENCE</scope>
</reference>